<dbReference type="GO" id="GO:0045252">
    <property type="term" value="C:oxoglutarate dehydrogenase complex"/>
    <property type="evidence" value="ECO:0007669"/>
    <property type="project" value="TreeGrafter"/>
</dbReference>
<dbReference type="InterPro" id="IPR032106">
    <property type="entry name" value="2-oxogl_dehyd_N"/>
</dbReference>
<evidence type="ECO:0000313" key="10">
    <source>
        <dbReference type="Proteomes" id="UP000324832"/>
    </source>
</evidence>
<evidence type="ECO:0000256" key="5">
    <source>
        <dbReference type="ARBA" id="ARBA00037426"/>
    </source>
</evidence>
<dbReference type="Gene3D" id="1.10.287.1150">
    <property type="entry name" value="TPP helical domain"/>
    <property type="match status" value="2"/>
</dbReference>
<feature type="domain" description="2-oxoglutarate dehydrogenase E1 component N-terminal" evidence="8">
    <location>
        <begin position="65"/>
        <end position="91"/>
    </location>
</feature>
<evidence type="ECO:0000256" key="4">
    <source>
        <dbReference type="ARBA" id="ARBA00023052"/>
    </source>
</evidence>
<evidence type="ECO:0000313" key="9">
    <source>
        <dbReference type="EMBL" id="VVC92899.1"/>
    </source>
</evidence>
<dbReference type="EMBL" id="FZQP02001448">
    <property type="protein sequence ID" value="VVC92899.1"/>
    <property type="molecule type" value="Genomic_DNA"/>
</dbReference>
<keyword evidence="10" id="KW-1185">Reference proteome</keyword>
<dbReference type="GO" id="GO:0004591">
    <property type="term" value="F:oxoglutarate dehydrogenase (succinyl-transferring) activity"/>
    <property type="evidence" value="ECO:0007669"/>
    <property type="project" value="TreeGrafter"/>
</dbReference>
<keyword evidence="3" id="KW-0560">Oxidoreductase</keyword>
<organism evidence="9 10">
    <name type="scientific">Leptidea sinapis</name>
    <dbReference type="NCBI Taxonomy" id="189913"/>
    <lineage>
        <taxon>Eukaryota</taxon>
        <taxon>Metazoa</taxon>
        <taxon>Ecdysozoa</taxon>
        <taxon>Arthropoda</taxon>
        <taxon>Hexapoda</taxon>
        <taxon>Insecta</taxon>
        <taxon>Pterygota</taxon>
        <taxon>Neoptera</taxon>
        <taxon>Endopterygota</taxon>
        <taxon>Lepidoptera</taxon>
        <taxon>Glossata</taxon>
        <taxon>Ditrysia</taxon>
        <taxon>Papilionoidea</taxon>
        <taxon>Pieridae</taxon>
        <taxon>Dismorphiinae</taxon>
        <taxon>Leptidea</taxon>
    </lineage>
</organism>
<dbReference type="Pfam" id="PF16078">
    <property type="entry name" value="2-oxogl_dehyd_N"/>
    <property type="match status" value="1"/>
</dbReference>
<evidence type="ECO:0000256" key="2">
    <source>
        <dbReference type="ARBA" id="ARBA00006936"/>
    </source>
</evidence>
<dbReference type="AlphaFoldDB" id="A0A5E4Q594"/>
<gene>
    <name evidence="9" type="ORF">LSINAPIS_LOCUS5218</name>
</gene>
<accession>A0A5E4Q594</accession>
<comment type="function">
    <text evidence="5">The 2-oxoglutarate dehydrogenase complex catalyzes the overall conversion of 2-oxoglutarate to succinyl-CoA and CO(2). It contains multiple copies of three enzymatic components: 2-oxoglutarate dehydrogenase (E1), dihydrolipoamide succinyltransferase (E2) and lipoamide dehydrogenase (E3).</text>
</comment>
<protein>
    <recommendedName>
        <fullName evidence="6">2-oxoglutarate dehydrogenase, mitochondrial</fullName>
    </recommendedName>
    <alternativeName>
        <fullName evidence="7">2-oxoglutarate dehydrogenase complex component E1</fullName>
    </alternativeName>
</protein>
<dbReference type="PANTHER" id="PTHR23152">
    <property type="entry name" value="2-OXOGLUTARATE DEHYDROGENASE"/>
    <property type="match status" value="1"/>
</dbReference>
<dbReference type="GO" id="GO:0030976">
    <property type="term" value="F:thiamine pyrophosphate binding"/>
    <property type="evidence" value="ECO:0007669"/>
    <property type="project" value="InterPro"/>
</dbReference>
<dbReference type="InterPro" id="IPR029061">
    <property type="entry name" value="THDP-binding"/>
</dbReference>
<evidence type="ECO:0000256" key="1">
    <source>
        <dbReference type="ARBA" id="ARBA00001964"/>
    </source>
</evidence>
<evidence type="ECO:0000256" key="7">
    <source>
        <dbReference type="ARBA" id="ARBA00042984"/>
    </source>
</evidence>
<evidence type="ECO:0000256" key="3">
    <source>
        <dbReference type="ARBA" id="ARBA00023002"/>
    </source>
</evidence>
<sequence>MCKIINLRDITETYKNFKMHRARLILQASNKIGNSERFASWLVKKPQAAVVPALNRLKSSTAAEPFLNGSSSAYVETMYNAWLNDPNSVHAPGVAYTSPPNLAPYSKNEVPLTSLVPVSGSPINEKIIDDHLAVQAIIRSYQARGHLAADVDPLGITTANLPQLGMRAPSSELIMRKYFNFVAHLDPLGISTGDPISSGDWHGGLRAFANEAVIRQHIRGHHIAKLDPLDIANLNIADKNPREVIHNSYRFDEADMDRVFKLPSTTFIGEKEKALPLREILNRLEQAYCNNIGIEFMFINSLEQCNWIRQRMEPPNFRKLPGEEVVFRETLRFGRVRDIDSGHEASHRRVHQTRRRVYHHGNAPQSHCTSCSHSLPVSKLRMTTFGWPCARTHLTWRRWTPWCKARHARNSSTEETMRARR</sequence>
<comment type="similarity">
    <text evidence="2">Belongs to the alpha-ketoglutarate dehydrogenase family.</text>
</comment>
<dbReference type="PANTHER" id="PTHR23152:SF4">
    <property type="entry name" value="2-OXOADIPATE DEHYDROGENASE COMPLEX COMPONENT E1"/>
    <property type="match status" value="1"/>
</dbReference>
<keyword evidence="4" id="KW-0786">Thiamine pyrophosphate</keyword>
<dbReference type="InterPro" id="IPR011603">
    <property type="entry name" value="2oxoglutarate_DH_E1"/>
</dbReference>
<evidence type="ECO:0000259" key="8">
    <source>
        <dbReference type="Pfam" id="PF16078"/>
    </source>
</evidence>
<name>A0A5E4Q594_9NEOP</name>
<dbReference type="Proteomes" id="UP000324832">
    <property type="component" value="Unassembled WGS sequence"/>
</dbReference>
<evidence type="ECO:0000256" key="6">
    <source>
        <dbReference type="ARBA" id="ARBA00040267"/>
    </source>
</evidence>
<dbReference type="SUPFAM" id="SSF52518">
    <property type="entry name" value="Thiamin diphosphate-binding fold (THDP-binding)"/>
    <property type="match status" value="1"/>
</dbReference>
<comment type="cofactor">
    <cofactor evidence="1">
        <name>thiamine diphosphate</name>
        <dbReference type="ChEBI" id="CHEBI:58937"/>
    </cofactor>
</comment>
<proteinExistence type="inferred from homology"/>
<dbReference type="GO" id="GO:0005739">
    <property type="term" value="C:mitochondrion"/>
    <property type="evidence" value="ECO:0007669"/>
    <property type="project" value="TreeGrafter"/>
</dbReference>
<dbReference type="GO" id="GO:0006099">
    <property type="term" value="P:tricarboxylic acid cycle"/>
    <property type="evidence" value="ECO:0007669"/>
    <property type="project" value="TreeGrafter"/>
</dbReference>
<reference evidence="9 10" key="1">
    <citation type="submission" date="2017-07" db="EMBL/GenBank/DDBJ databases">
        <authorList>
            <person name="Talla V."/>
            <person name="Backstrom N."/>
        </authorList>
    </citation>
    <scope>NUCLEOTIDE SEQUENCE [LARGE SCALE GENOMIC DNA]</scope>
</reference>